<sequence>MFGGPHDQQLSEKEIRDGEAKATVEVQIFAVACAALWFSPHVIEWARKLF</sequence>
<evidence type="ECO:0000256" key="3">
    <source>
        <dbReference type="ARBA" id="ARBA00022692"/>
    </source>
</evidence>
<dbReference type="GO" id="GO:0015031">
    <property type="term" value="P:protein transport"/>
    <property type="evidence" value="ECO:0007669"/>
    <property type="project" value="UniProtKB-KW"/>
</dbReference>
<dbReference type="Pfam" id="PF10642">
    <property type="entry name" value="Tom5"/>
    <property type="match status" value="1"/>
</dbReference>
<organism evidence="10 11">
    <name type="scientific">Exophiala sideris</name>
    <dbReference type="NCBI Taxonomy" id="1016849"/>
    <lineage>
        <taxon>Eukaryota</taxon>
        <taxon>Fungi</taxon>
        <taxon>Dikarya</taxon>
        <taxon>Ascomycota</taxon>
        <taxon>Pezizomycotina</taxon>
        <taxon>Eurotiomycetes</taxon>
        <taxon>Chaetothyriomycetidae</taxon>
        <taxon>Chaetothyriales</taxon>
        <taxon>Herpotrichiellaceae</taxon>
        <taxon>Exophiala</taxon>
    </lineage>
</organism>
<comment type="similarity">
    <text evidence="9">Belongs to the Tom5 family.</text>
</comment>
<dbReference type="HOGENOM" id="CLU_209440_1_1_1"/>
<keyword evidence="3" id="KW-0812">Transmembrane</keyword>
<evidence type="ECO:0000256" key="8">
    <source>
        <dbReference type="ARBA" id="ARBA00023136"/>
    </source>
</evidence>
<keyword evidence="2" id="KW-0813">Transport</keyword>
<dbReference type="OrthoDB" id="4150500at2759"/>
<dbReference type="EMBL" id="KN846951">
    <property type="protein sequence ID" value="KIV87170.1"/>
    <property type="molecule type" value="Genomic_DNA"/>
</dbReference>
<keyword evidence="8" id="KW-0472">Membrane</keyword>
<evidence type="ECO:0008006" key="12">
    <source>
        <dbReference type="Google" id="ProtNLM"/>
    </source>
</evidence>
<evidence type="ECO:0000256" key="4">
    <source>
        <dbReference type="ARBA" id="ARBA00022787"/>
    </source>
</evidence>
<evidence type="ECO:0000313" key="10">
    <source>
        <dbReference type="EMBL" id="KIV87170.1"/>
    </source>
</evidence>
<evidence type="ECO:0000256" key="6">
    <source>
        <dbReference type="ARBA" id="ARBA00022989"/>
    </source>
</evidence>
<comment type="subcellular location">
    <subcellularLocation>
        <location evidence="1">Mitochondrion outer membrane</location>
        <topology evidence="1">Single-pass membrane protein</topology>
    </subcellularLocation>
</comment>
<keyword evidence="4" id="KW-1000">Mitochondrion outer membrane</keyword>
<dbReference type="InterPro" id="IPR019603">
    <property type="entry name" value="Tom5"/>
</dbReference>
<evidence type="ECO:0000256" key="7">
    <source>
        <dbReference type="ARBA" id="ARBA00023128"/>
    </source>
</evidence>
<reference evidence="10 11" key="1">
    <citation type="submission" date="2015-01" db="EMBL/GenBank/DDBJ databases">
        <title>The Genome Sequence of Exophiala sideris CBS121828.</title>
        <authorList>
            <consortium name="The Broad Institute Genomics Platform"/>
            <person name="Cuomo C."/>
            <person name="de Hoog S."/>
            <person name="Gorbushina A."/>
            <person name="Stielow B."/>
            <person name="Teixiera M."/>
            <person name="Abouelleil A."/>
            <person name="Chapman S.B."/>
            <person name="Priest M."/>
            <person name="Young S.K."/>
            <person name="Wortman J."/>
            <person name="Nusbaum C."/>
            <person name="Birren B."/>
        </authorList>
    </citation>
    <scope>NUCLEOTIDE SEQUENCE [LARGE SCALE GENOMIC DNA]</scope>
    <source>
        <strain evidence="10 11">CBS 121828</strain>
    </source>
</reference>
<dbReference type="GO" id="GO:0005741">
    <property type="term" value="C:mitochondrial outer membrane"/>
    <property type="evidence" value="ECO:0007669"/>
    <property type="project" value="UniProtKB-SubCell"/>
</dbReference>
<dbReference type="Proteomes" id="UP000053599">
    <property type="component" value="Unassembled WGS sequence"/>
</dbReference>
<keyword evidence="5" id="KW-0653">Protein transport</keyword>
<gene>
    <name evidence="10" type="ORF">PV11_02735</name>
</gene>
<keyword evidence="7" id="KW-0496">Mitochondrion</keyword>
<accession>A0A0D1WEE4</accession>
<dbReference type="AlphaFoldDB" id="A0A0D1WEE4"/>
<protein>
    <recommendedName>
        <fullName evidence="12">Mitochondrial outer membrane translocase complex, subunit Tom5</fullName>
    </recommendedName>
</protein>
<name>A0A0D1WEE4_9EURO</name>
<dbReference type="GO" id="GO:0006626">
    <property type="term" value="P:protein targeting to mitochondrion"/>
    <property type="evidence" value="ECO:0007669"/>
    <property type="project" value="UniProtKB-ARBA"/>
</dbReference>
<proteinExistence type="inferred from homology"/>
<keyword evidence="6" id="KW-1133">Transmembrane helix</keyword>
<evidence type="ECO:0000256" key="1">
    <source>
        <dbReference type="ARBA" id="ARBA00004572"/>
    </source>
</evidence>
<evidence type="ECO:0000256" key="5">
    <source>
        <dbReference type="ARBA" id="ARBA00022927"/>
    </source>
</evidence>
<evidence type="ECO:0000313" key="11">
    <source>
        <dbReference type="Proteomes" id="UP000053599"/>
    </source>
</evidence>
<evidence type="ECO:0000256" key="9">
    <source>
        <dbReference type="ARBA" id="ARBA00025716"/>
    </source>
</evidence>
<evidence type="ECO:0000256" key="2">
    <source>
        <dbReference type="ARBA" id="ARBA00022448"/>
    </source>
</evidence>